<evidence type="ECO:0000256" key="1">
    <source>
        <dbReference type="ARBA" id="ARBA00001946"/>
    </source>
</evidence>
<dbReference type="Proteomes" id="UP000250369">
    <property type="component" value="Unassembled WGS sequence"/>
</dbReference>
<dbReference type="InterPro" id="IPR015797">
    <property type="entry name" value="NUDIX_hydrolase-like_dom_sf"/>
</dbReference>
<protein>
    <recommendedName>
        <fullName evidence="3">Nudix hydrolase domain-containing protein</fullName>
    </recommendedName>
</protein>
<feature type="domain" description="Nudix hydrolase" evidence="3">
    <location>
        <begin position="1"/>
        <end position="134"/>
    </location>
</feature>
<comment type="cofactor">
    <cofactor evidence="1">
        <name>Mg(2+)</name>
        <dbReference type="ChEBI" id="CHEBI:18420"/>
    </cofactor>
</comment>
<dbReference type="Gene3D" id="3.90.79.10">
    <property type="entry name" value="Nucleoside Triphosphate Pyrophosphohydrolase"/>
    <property type="match status" value="1"/>
</dbReference>
<dbReference type="SUPFAM" id="SSF55811">
    <property type="entry name" value="Nudix"/>
    <property type="match status" value="1"/>
</dbReference>
<evidence type="ECO:0000313" key="4">
    <source>
        <dbReference type="EMBL" id="RAV22316.1"/>
    </source>
</evidence>
<keyword evidence="2" id="KW-0378">Hydrolase</keyword>
<dbReference type="InterPro" id="IPR000086">
    <property type="entry name" value="NUDIX_hydrolase_dom"/>
</dbReference>
<name>A0A329MSI4_9BACL</name>
<dbReference type="PANTHER" id="PTHR43046:SF14">
    <property type="entry name" value="MUTT_NUDIX FAMILY PROTEIN"/>
    <property type="match status" value="1"/>
</dbReference>
<dbReference type="PROSITE" id="PS51462">
    <property type="entry name" value="NUDIX"/>
    <property type="match status" value="1"/>
</dbReference>
<dbReference type="RefSeq" id="WP_113029722.1">
    <property type="nucleotide sequence ID" value="NZ_QMFB01000002.1"/>
</dbReference>
<evidence type="ECO:0000259" key="3">
    <source>
        <dbReference type="PROSITE" id="PS51462"/>
    </source>
</evidence>
<dbReference type="InterPro" id="IPR020084">
    <property type="entry name" value="NUDIX_hydrolase_CS"/>
</dbReference>
<dbReference type="GO" id="GO:0016787">
    <property type="term" value="F:hydrolase activity"/>
    <property type="evidence" value="ECO:0007669"/>
    <property type="project" value="UniProtKB-KW"/>
</dbReference>
<dbReference type="PROSITE" id="PS00893">
    <property type="entry name" value="NUDIX_BOX"/>
    <property type="match status" value="1"/>
</dbReference>
<organism evidence="4 5">
    <name type="scientific">Paenibacillus contaminans</name>
    <dbReference type="NCBI Taxonomy" id="450362"/>
    <lineage>
        <taxon>Bacteria</taxon>
        <taxon>Bacillati</taxon>
        <taxon>Bacillota</taxon>
        <taxon>Bacilli</taxon>
        <taxon>Bacillales</taxon>
        <taxon>Paenibacillaceae</taxon>
        <taxon>Paenibacillus</taxon>
    </lineage>
</organism>
<comment type="caution">
    <text evidence="4">The sequence shown here is derived from an EMBL/GenBank/DDBJ whole genome shotgun (WGS) entry which is preliminary data.</text>
</comment>
<dbReference type="AlphaFoldDB" id="A0A329MSI4"/>
<dbReference type="Pfam" id="PF00293">
    <property type="entry name" value="NUDIX"/>
    <property type="match status" value="1"/>
</dbReference>
<reference evidence="4 5" key="1">
    <citation type="journal article" date="2009" name="Int. J. Syst. Evol. Microbiol.">
        <title>Paenibacillus contaminans sp. nov., isolated from a contaminated laboratory plate.</title>
        <authorList>
            <person name="Chou J.H."/>
            <person name="Lee J.H."/>
            <person name="Lin M.C."/>
            <person name="Chang P.S."/>
            <person name="Arun A.B."/>
            <person name="Young C.C."/>
            <person name="Chen W.M."/>
        </authorList>
    </citation>
    <scope>NUCLEOTIDE SEQUENCE [LARGE SCALE GENOMIC DNA]</scope>
    <source>
        <strain evidence="4 5">CKOBP-6</strain>
    </source>
</reference>
<evidence type="ECO:0000313" key="5">
    <source>
        <dbReference type="Proteomes" id="UP000250369"/>
    </source>
</evidence>
<evidence type="ECO:0000256" key="2">
    <source>
        <dbReference type="ARBA" id="ARBA00022801"/>
    </source>
</evidence>
<dbReference type="EMBL" id="QMFB01000002">
    <property type="protein sequence ID" value="RAV22316.1"/>
    <property type="molecule type" value="Genomic_DNA"/>
</dbReference>
<proteinExistence type="predicted"/>
<dbReference type="CDD" id="cd02883">
    <property type="entry name" value="NUDIX_Hydrolase"/>
    <property type="match status" value="1"/>
</dbReference>
<accession>A0A329MSI4</accession>
<gene>
    <name evidence="4" type="ORF">DQG23_05045</name>
</gene>
<keyword evidence="5" id="KW-1185">Reference proteome</keyword>
<sequence length="157" mass="18056">MSIRVRAACLCIRDSKVVLMKKIIPTYFNFNNLTPPGGGVELHETLESACIREINEETGLIIRSPKMIGVVSYISHTNDSHAVTFFFMTTDVSGNLTTKEPEKHIPVWVELSSIRSNEAVPEYYKKIIDKSIYDNDFFNARFEWIKPDGKFIWSFEE</sequence>
<dbReference type="OrthoDB" id="9800077at2"/>
<dbReference type="PANTHER" id="PTHR43046">
    <property type="entry name" value="GDP-MANNOSE MANNOSYL HYDROLASE"/>
    <property type="match status" value="1"/>
</dbReference>